<dbReference type="EMBL" id="CAJVCH010069360">
    <property type="protein sequence ID" value="CAG7720299.1"/>
    <property type="molecule type" value="Genomic_DNA"/>
</dbReference>
<dbReference type="Proteomes" id="UP000708208">
    <property type="component" value="Unassembled WGS sequence"/>
</dbReference>
<comment type="caution">
    <text evidence="1">The sequence shown here is derived from an EMBL/GenBank/DDBJ whole genome shotgun (WGS) entry which is preliminary data.</text>
</comment>
<proteinExistence type="predicted"/>
<organism evidence="1 2">
    <name type="scientific">Allacma fusca</name>
    <dbReference type="NCBI Taxonomy" id="39272"/>
    <lineage>
        <taxon>Eukaryota</taxon>
        <taxon>Metazoa</taxon>
        <taxon>Ecdysozoa</taxon>
        <taxon>Arthropoda</taxon>
        <taxon>Hexapoda</taxon>
        <taxon>Collembola</taxon>
        <taxon>Symphypleona</taxon>
        <taxon>Sminthuridae</taxon>
        <taxon>Allacma</taxon>
    </lineage>
</organism>
<feature type="non-terminal residue" evidence="1">
    <location>
        <position position="51"/>
    </location>
</feature>
<feature type="non-terminal residue" evidence="1">
    <location>
        <position position="1"/>
    </location>
</feature>
<evidence type="ECO:0000313" key="2">
    <source>
        <dbReference type="Proteomes" id="UP000708208"/>
    </source>
</evidence>
<protein>
    <submittedName>
        <fullName evidence="1">Uncharacterized protein</fullName>
    </submittedName>
</protein>
<dbReference type="OrthoDB" id="272072at2759"/>
<evidence type="ECO:0000313" key="1">
    <source>
        <dbReference type="EMBL" id="CAG7720299.1"/>
    </source>
</evidence>
<name>A0A8J2JRU1_9HEXA</name>
<sequence length="51" mass="6003">EPCIPSILERLRTAYWRLRIKLTDLCRCCDPDCTGLVDEERFQCCLKQSLV</sequence>
<gene>
    <name evidence="1" type="ORF">AFUS01_LOCUS9585</name>
</gene>
<keyword evidence="2" id="KW-1185">Reference proteome</keyword>
<accession>A0A8J2JRU1</accession>
<reference evidence="1" key="1">
    <citation type="submission" date="2021-06" db="EMBL/GenBank/DDBJ databases">
        <authorList>
            <person name="Hodson N. C."/>
            <person name="Mongue J. A."/>
            <person name="Jaron S. K."/>
        </authorList>
    </citation>
    <scope>NUCLEOTIDE SEQUENCE</scope>
</reference>
<dbReference type="AlphaFoldDB" id="A0A8J2JRU1"/>